<evidence type="ECO:0000259" key="3">
    <source>
        <dbReference type="Pfam" id="PF02826"/>
    </source>
</evidence>
<dbReference type="InterPro" id="IPR036291">
    <property type="entry name" value="NAD(P)-bd_dom_sf"/>
</dbReference>
<keyword evidence="2" id="KW-0520">NAD</keyword>
<evidence type="ECO:0000256" key="2">
    <source>
        <dbReference type="ARBA" id="ARBA00023027"/>
    </source>
</evidence>
<keyword evidence="4" id="KW-0670">Pyruvate</keyword>
<dbReference type="Proteomes" id="UP000050783">
    <property type="component" value="Unassembled WGS sequence"/>
</dbReference>
<dbReference type="RefSeq" id="WP_058279495.1">
    <property type="nucleotide sequence ID" value="NZ_CYPU01000072.1"/>
</dbReference>
<evidence type="ECO:0000313" key="5">
    <source>
        <dbReference type="Proteomes" id="UP000050783"/>
    </source>
</evidence>
<dbReference type="Pfam" id="PF02826">
    <property type="entry name" value="2-Hacid_dh_C"/>
    <property type="match status" value="1"/>
</dbReference>
<dbReference type="InterPro" id="IPR029752">
    <property type="entry name" value="D-isomer_DH_CS1"/>
</dbReference>
<dbReference type="PANTHER" id="PTHR43333">
    <property type="entry name" value="2-HACID_DH_C DOMAIN-CONTAINING PROTEIN"/>
    <property type="match status" value="1"/>
</dbReference>
<dbReference type="SUPFAM" id="SSF52283">
    <property type="entry name" value="Formate/glycerate dehydrogenase catalytic domain-like"/>
    <property type="match status" value="1"/>
</dbReference>
<evidence type="ECO:0000313" key="4">
    <source>
        <dbReference type="EMBL" id="CUH50184.1"/>
    </source>
</evidence>
<dbReference type="InterPro" id="IPR006140">
    <property type="entry name" value="D-isomer_DH_NAD-bd"/>
</dbReference>
<dbReference type="SUPFAM" id="SSF51735">
    <property type="entry name" value="NAD(P)-binding Rossmann-fold domains"/>
    <property type="match status" value="1"/>
</dbReference>
<proteinExistence type="predicted"/>
<protein>
    <submittedName>
        <fullName evidence="4">Glyoxylate/hydroxypyruvate reductase A</fullName>
        <ecNumber evidence="4">1.1.1.79</ecNumber>
    </submittedName>
</protein>
<dbReference type="PROSITE" id="PS00065">
    <property type="entry name" value="D_2_HYDROXYACID_DH_1"/>
    <property type="match status" value="1"/>
</dbReference>
<gene>
    <name evidence="4" type="primary">ghrA_2</name>
    <name evidence="4" type="ORF">RUA4292_04390</name>
</gene>
<keyword evidence="1 4" id="KW-0560">Oxidoreductase</keyword>
<feature type="domain" description="D-isomer specific 2-hydroxyacid dehydrogenase NAD-binding" evidence="3">
    <location>
        <begin position="104"/>
        <end position="277"/>
    </location>
</feature>
<name>A0A0P1EI94_9RHOB</name>
<accession>A0A0P1EI94</accession>
<organism evidence="4 5">
    <name type="scientific">Ruegeria atlantica</name>
    <dbReference type="NCBI Taxonomy" id="81569"/>
    <lineage>
        <taxon>Bacteria</taxon>
        <taxon>Pseudomonadati</taxon>
        <taxon>Pseudomonadota</taxon>
        <taxon>Alphaproteobacteria</taxon>
        <taxon>Rhodobacterales</taxon>
        <taxon>Roseobacteraceae</taxon>
        <taxon>Ruegeria</taxon>
    </lineage>
</organism>
<dbReference type="AlphaFoldDB" id="A0A0P1EI94"/>
<dbReference type="GeneID" id="55495514"/>
<dbReference type="STRING" id="81569.RUM4293_02058"/>
<dbReference type="EMBL" id="CYPU01000072">
    <property type="protein sequence ID" value="CUH50184.1"/>
    <property type="molecule type" value="Genomic_DNA"/>
</dbReference>
<sequence>MALLIETGLTDWISDDDIAKTIRNINPGADVRTRETIGDASEITMVAVVGLNNDHPKRLPNLQLVQKLGAGVETIVGNPSLPDHVRIARLKPDAPAQGIAEWFVAYVLHHQRNMAFHEAAQRKAEWVPKAPVFTPDTVVGVLGLGHIGARSARMLRAIGFQVMGWSRSPKKIEGVTCLHGLDSLPTLLGQCDHVCAILPSTPQTVGLFDAQMLAAMKPGSQLLNAGRGDLIDENALIEALDRGTPGHAVLDVTSTEPLPPDSPLWVHPGVTITPHVSGWHLGEALADVAENFQRLSAGKPLLHEVDRTRGY</sequence>
<dbReference type="CDD" id="cd12164">
    <property type="entry name" value="GDH_like_2"/>
    <property type="match status" value="1"/>
</dbReference>
<dbReference type="GO" id="GO:0030267">
    <property type="term" value="F:glyoxylate reductase (NADPH) activity"/>
    <property type="evidence" value="ECO:0007669"/>
    <property type="project" value="UniProtKB-EC"/>
</dbReference>
<dbReference type="OrthoDB" id="9787219at2"/>
<reference evidence="4 5" key="1">
    <citation type="submission" date="2015-09" db="EMBL/GenBank/DDBJ databases">
        <authorList>
            <consortium name="Swine Surveillance"/>
        </authorList>
    </citation>
    <scope>NUCLEOTIDE SEQUENCE [LARGE SCALE GENOMIC DNA]</scope>
    <source>
        <strain evidence="4 5">CECT 4292</strain>
    </source>
</reference>
<dbReference type="PANTHER" id="PTHR43333:SF1">
    <property type="entry name" value="D-ISOMER SPECIFIC 2-HYDROXYACID DEHYDROGENASE NAD-BINDING DOMAIN-CONTAINING PROTEIN"/>
    <property type="match status" value="1"/>
</dbReference>
<dbReference type="Gene3D" id="3.40.50.720">
    <property type="entry name" value="NAD(P)-binding Rossmann-like Domain"/>
    <property type="match status" value="2"/>
</dbReference>
<evidence type="ECO:0000256" key="1">
    <source>
        <dbReference type="ARBA" id="ARBA00023002"/>
    </source>
</evidence>
<dbReference type="GO" id="GO:0051287">
    <property type="term" value="F:NAD binding"/>
    <property type="evidence" value="ECO:0007669"/>
    <property type="project" value="InterPro"/>
</dbReference>
<dbReference type="EC" id="1.1.1.79" evidence="4"/>